<keyword evidence="2" id="KW-1185">Reference proteome</keyword>
<organism evidence="1 2">
    <name type="scientific">Podospora aff. communis PSN243</name>
    <dbReference type="NCBI Taxonomy" id="3040156"/>
    <lineage>
        <taxon>Eukaryota</taxon>
        <taxon>Fungi</taxon>
        <taxon>Dikarya</taxon>
        <taxon>Ascomycota</taxon>
        <taxon>Pezizomycotina</taxon>
        <taxon>Sordariomycetes</taxon>
        <taxon>Sordariomycetidae</taxon>
        <taxon>Sordariales</taxon>
        <taxon>Podosporaceae</taxon>
        <taxon>Podospora</taxon>
    </lineage>
</organism>
<dbReference type="AlphaFoldDB" id="A0AAV9GFD3"/>
<dbReference type="Proteomes" id="UP001321760">
    <property type="component" value="Unassembled WGS sequence"/>
</dbReference>
<comment type="caution">
    <text evidence="1">The sequence shown here is derived from an EMBL/GenBank/DDBJ whole genome shotgun (WGS) entry which is preliminary data.</text>
</comment>
<evidence type="ECO:0000313" key="2">
    <source>
        <dbReference type="Proteomes" id="UP001321760"/>
    </source>
</evidence>
<dbReference type="PANTHER" id="PTHR40619:SF3">
    <property type="entry name" value="FUNGAL STAND N-TERMINAL GOODBYE DOMAIN-CONTAINING PROTEIN"/>
    <property type="match status" value="1"/>
</dbReference>
<evidence type="ECO:0000313" key="1">
    <source>
        <dbReference type="EMBL" id="KAK4446838.1"/>
    </source>
</evidence>
<sequence>MAGRGSVIPEFCRPVTVEFIDHHLQDQHQMFVSPPVRWDGVSQQYAPRVLALAPPPDGDDVDELPPRPDWANTKAMEFWNQVFPDAMTEFKQTNEPRGRSSTEYSIRSLDNWDEIYRRLEAAQAKYEQVGGPAGWLRRVRRTVANHITPASGAAGIAAKISHGEPIATPVLAAVGLVLDAVKTAASVRQQALNAFEGLIPIFSDVELFIGSFPGDLRIRKAAVDLIVTTLNAIESTIGFFISNELLRGGKALLNAGDYEKSMVESLGTIKTRSSNMMEEAAKSHIHRFDIYSRETRKFHRRMVQGIQNVTDGMNSLERLFAEHLLRKDRELEATRQENMRLHIINERLRAITPTPEQAMGPYISPEVLRRMLDRPDLDIADLAFVADKKMQLPESERVQAEQIVNTQLFQKWVVSTTSSKLLVQWDFNPPQTIAEVSPLSVFCATMTKALRTKERFLSVLWFCGQHIDPYEPSTHIGGGAMLSSMIDQLIRQHIFDTRPMYSHVDIAALQAGRQDALIQLLSWLVRQLPEITTLFFIVDGIYLFERDEFRAEALPIFLGLIRLAEDRSVPATIKLLLTSTPGTDIVRGAFEEEDLILNVNGLPQLGWAPSDERMVRELEGEMEEAAWN</sequence>
<proteinExistence type="predicted"/>
<reference evidence="1" key="2">
    <citation type="submission" date="2023-05" db="EMBL/GenBank/DDBJ databases">
        <authorList>
            <consortium name="Lawrence Berkeley National Laboratory"/>
            <person name="Steindorff A."/>
            <person name="Hensen N."/>
            <person name="Bonometti L."/>
            <person name="Westerberg I."/>
            <person name="Brannstrom I.O."/>
            <person name="Guillou S."/>
            <person name="Cros-Aarteil S."/>
            <person name="Calhoun S."/>
            <person name="Haridas S."/>
            <person name="Kuo A."/>
            <person name="Mondo S."/>
            <person name="Pangilinan J."/>
            <person name="Riley R."/>
            <person name="Labutti K."/>
            <person name="Andreopoulos B."/>
            <person name="Lipzen A."/>
            <person name="Chen C."/>
            <person name="Yanf M."/>
            <person name="Daum C."/>
            <person name="Ng V."/>
            <person name="Clum A."/>
            <person name="Ohm R."/>
            <person name="Martin F."/>
            <person name="Silar P."/>
            <person name="Natvig D."/>
            <person name="Lalanne C."/>
            <person name="Gautier V."/>
            <person name="Ament-Velasquez S.L."/>
            <person name="Kruys A."/>
            <person name="Hutchinson M.I."/>
            <person name="Powell A.J."/>
            <person name="Barry K."/>
            <person name="Miller A.N."/>
            <person name="Grigoriev I.V."/>
            <person name="Debuchy R."/>
            <person name="Gladieux P."/>
            <person name="Thoren M.H."/>
            <person name="Johannesson H."/>
        </authorList>
    </citation>
    <scope>NUCLEOTIDE SEQUENCE</scope>
    <source>
        <strain evidence="1">PSN243</strain>
    </source>
</reference>
<evidence type="ECO:0008006" key="3">
    <source>
        <dbReference type="Google" id="ProtNLM"/>
    </source>
</evidence>
<protein>
    <recommendedName>
        <fullName evidence="3">Fungal STAND N-terminal Goodbye domain-containing protein</fullName>
    </recommendedName>
</protein>
<gene>
    <name evidence="1" type="ORF">QBC34DRAFT_410940</name>
</gene>
<name>A0AAV9GFD3_9PEZI</name>
<dbReference type="PANTHER" id="PTHR40619">
    <property type="entry name" value="FUNGAL STAND N-TERMINAL GOODBYE DOMAIN-CONTAINING PROTEIN"/>
    <property type="match status" value="1"/>
</dbReference>
<dbReference type="EMBL" id="MU865954">
    <property type="protein sequence ID" value="KAK4446838.1"/>
    <property type="molecule type" value="Genomic_DNA"/>
</dbReference>
<accession>A0AAV9GFD3</accession>
<reference evidence="1" key="1">
    <citation type="journal article" date="2023" name="Mol. Phylogenet. Evol.">
        <title>Genome-scale phylogeny and comparative genomics of the fungal order Sordariales.</title>
        <authorList>
            <person name="Hensen N."/>
            <person name="Bonometti L."/>
            <person name="Westerberg I."/>
            <person name="Brannstrom I.O."/>
            <person name="Guillou S."/>
            <person name="Cros-Aarteil S."/>
            <person name="Calhoun S."/>
            <person name="Haridas S."/>
            <person name="Kuo A."/>
            <person name="Mondo S."/>
            <person name="Pangilinan J."/>
            <person name="Riley R."/>
            <person name="LaButti K."/>
            <person name="Andreopoulos B."/>
            <person name="Lipzen A."/>
            <person name="Chen C."/>
            <person name="Yan M."/>
            <person name="Daum C."/>
            <person name="Ng V."/>
            <person name="Clum A."/>
            <person name="Steindorff A."/>
            <person name="Ohm R.A."/>
            <person name="Martin F."/>
            <person name="Silar P."/>
            <person name="Natvig D.O."/>
            <person name="Lalanne C."/>
            <person name="Gautier V."/>
            <person name="Ament-Velasquez S.L."/>
            <person name="Kruys A."/>
            <person name="Hutchinson M.I."/>
            <person name="Powell A.J."/>
            <person name="Barry K."/>
            <person name="Miller A.N."/>
            <person name="Grigoriev I.V."/>
            <person name="Debuchy R."/>
            <person name="Gladieux P."/>
            <person name="Hiltunen Thoren M."/>
            <person name="Johannesson H."/>
        </authorList>
    </citation>
    <scope>NUCLEOTIDE SEQUENCE</scope>
    <source>
        <strain evidence="1">PSN243</strain>
    </source>
</reference>